<keyword evidence="2" id="KW-0808">Transferase</keyword>
<keyword evidence="3" id="KW-1185">Reference proteome</keyword>
<dbReference type="InterPro" id="IPR000182">
    <property type="entry name" value="GNAT_dom"/>
</dbReference>
<evidence type="ECO:0000313" key="3">
    <source>
        <dbReference type="Proteomes" id="UP000198790"/>
    </source>
</evidence>
<dbReference type="GO" id="GO:0016747">
    <property type="term" value="F:acyltransferase activity, transferring groups other than amino-acyl groups"/>
    <property type="evidence" value="ECO:0007669"/>
    <property type="project" value="InterPro"/>
</dbReference>
<reference evidence="2 3" key="1">
    <citation type="submission" date="2016-10" db="EMBL/GenBank/DDBJ databases">
        <authorList>
            <person name="de Groot N.N."/>
        </authorList>
    </citation>
    <scope>NUCLEOTIDE SEQUENCE [LARGE SCALE GENOMIC DNA]</scope>
    <source>
        <strain evidence="2 3">DSM 23399</strain>
    </source>
</reference>
<dbReference type="InterPro" id="IPR050276">
    <property type="entry name" value="MshD_Acetyltransferase"/>
</dbReference>
<dbReference type="InterPro" id="IPR016181">
    <property type="entry name" value="Acyl_CoA_acyltransferase"/>
</dbReference>
<dbReference type="Gene3D" id="3.40.630.30">
    <property type="match status" value="1"/>
</dbReference>
<protein>
    <submittedName>
        <fullName evidence="2">L-amino acid N-acyltransferase YncA</fullName>
    </submittedName>
</protein>
<dbReference type="SUPFAM" id="SSF55729">
    <property type="entry name" value="Acyl-CoA N-acyltransferases (Nat)"/>
    <property type="match status" value="1"/>
</dbReference>
<organism evidence="2 3">
    <name type="scientific">Algoriphagus aquimarinus</name>
    <dbReference type="NCBI Taxonomy" id="237018"/>
    <lineage>
        <taxon>Bacteria</taxon>
        <taxon>Pseudomonadati</taxon>
        <taxon>Bacteroidota</taxon>
        <taxon>Cytophagia</taxon>
        <taxon>Cytophagales</taxon>
        <taxon>Cyclobacteriaceae</taxon>
        <taxon>Algoriphagus</taxon>
    </lineage>
</organism>
<evidence type="ECO:0000259" key="1">
    <source>
        <dbReference type="PROSITE" id="PS51186"/>
    </source>
</evidence>
<gene>
    <name evidence="2" type="ORF">SAMN04489723_102159</name>
</gene>
<dbReference type="OrthoDB" id="9800604at2"/>
<evidence type="ECO:0000313" key="2">
    <source>
        <dbReference type="EMBL" id="SFA88425.1"/>
    </source>
</evidence>
<sequence>MIQINPATKEDLKIVQSIAKRTWPDTFGTILSSEQIDYMLNWFYDIAHLKEQVELGHTFLLADEDGEKLGFTGIEINQEPGRTKIHKIYILPTAQGKGVGKKLINAIKEIALRNEQSSLLLNVNKYNQGAIDFYEYLGFVNIKSEIIDIGNGYVMDDYVFELKL</sequence>
<dbReference type="Pfam" id="PF00583">
    <property type="entry name" value="Acetyltransf_1"/>
    <property type="match status" value="1"/>
</dbReference>
<dbReference type="EMBL" id="FOKK01000002">
    <property type="protein sequence ID" value="SFA88425.1"/>
    <property type="molecule type" value="Genomic_DNA"/>
</dbReference>
<feature type="domain" description="N-acetyltransferase" evidence="1">
    <location>
        <begin position="2"/>
        <end position="164"/>
    </location>
</feature>
<dbReference type="PANTHER" id="PTHR43617">
    <property type="entry name" value="L-AMINO ACID N-ACETYLTRANSFERASE"/>
    <property type="match status" value="1"/>
</dbReference>
<dbReference type="AlphaFoldDB" id="A0A1I0WI19"/>
<proteinExistence type="predicted"/>
<dbReference type="RefSeq" id="WP_092894712.1">
    <property type="nucleotide sequence ID" value="NZ_FOKK01000002.1"/>
</dbReference>
<name>A0A1I0WI19_9BACT</name>
<dbReference type="Proteomes" id="UP000198790">
    <property type="component" value="Unassembled WGS sequence"/>
</dbReference>
<keyword evidence="2" id="KW-0012">Acyltransferase</keyword>
<dbReference type="CDD" id="cd04301">
    <property type="entry name" value="NAT_SF"/>
    <property type="match status" value="1"/>
</dbReference>
<dbReference type="STRING" id="237018.SAMN04489723_102159"/>
<accession>A0A1I0WI19</accession>
<dbReference type="PROSITE" id="PS51186">
    <property type="entry name" value="GNAT"/>
    <property type="match status" value="1"/>
</dbReference>